<name>A0ABP8ENQ9_9MICO</name>
<sequence length="62" mass="6808">MFVWNSKVACGSRGQEPREHEMPTELNPTPIMDDGLAISTCFDRSWARITGEDLQVGAGARA</sequence>
<protein>
    <submittedName>
        <fullName evidence="2">Uncharacterized protein</fullName>
    </submittedName>
</protein>
<feature type="region of interest" description="Disordered" evidence="1">
    <location>
        <begin position="10"/>
        <end position="31"/>
    </location>
</feature>
<evidence type="ECO:0000256" key="1">
    <source>
        <dbReference type="SAM" id="MobiDB-lite"/>
    </source>
</evidence>
<reference evidence="3" key="1">
    <citation type="journal article" date="2019" name="Int. J. Syst. Evol. Microbiol.">
        <title>The Global Catalogue of Microorganisms (GCM) 10K type strain sequencing project: providing services to taxonomists for standard genome sequencing and annotation.</title>
        <authorList>
            <consortium name="The Broad Institute Genomics Platform"/>
            <consortium name="The Broad Institute Genome Sequencing Center for Infectious Disease"/>
            <person name="Wu L."/>
            <person name="Ma J."/>
        </authorList>
    </citation>
    <scope>NUCLEOTIDE SEQUENCE [LARGE SCALE GENOMIC DNA]</scope>
    <source>
        <strain evidence="3">JCM 17458</strain>
    </source>
</reference>
<dbReference type="Proteomes" id="UP001501586">
    <property type="component" value="Unassembled WGS sequence"/>
</dbReference>
<evidence type="ECO:0000313" key="3">
    <source>
        <dbReference type="Proteomes" id="UP001501586"/>
    </source>
</evidence>
<keyword evidence="3" id="KW-1185">Reference proteome</keyword>
<comment type="caution">
    <text evidence="2">The sequence shown here is derived from an EMBL/GenBank/DDBJ whole genome shotgun (WGS) entry which is preliminary data.</text>
</comment>
<evidence type="ECO:0000313" key="2">
    <source>
        <dbReference type="EMBL" id="GAA4285627.1"/>
    </source>
</evidence>
<gene>
    <name evidence="2" type="ORF">GCM10022261_31580</name>
</gene>
<proteinExistence type="predicted"/>
<dbReference type="EMBL" id="BAABAZ010000013">
    <property type="protein sequence ID" value="GAA4285627.1"/>
    <property type="molecule type" value="Genomic_DNA"/>
</dbReference>
<accession>A0ABP8ENQ9</accession>
<organism evidence="2 3">
    <name type="scientific">Brevibacterium daeguense</name>
    <dbReference type="NCBI Taxonomy" id="909936"/>
    <lineage>
        <taxon>Bacteria</taxon>
        <taxon>Bacillati</taxon>
        <taxon>Actinomycetota</taxon>
        <taxon>Actinomycetes</taxon>
        <taxon>Micrococcales</taxon>
        <taxon>Brevibacteriaceae</taxon>
        <taxon>Brevibacterium</taxon>
    </lineage>
</organism>